<evidence type="ECO:0000256" key="1">
    <source>
        <dbReference type="ARBA" id="ARBA00022603"/>
    </source>
</evidence>
<gene>
    <name evidence="4" type="ORF">BAY60_11405</name>
</gene>
<dbReference type="PIRSF" id="PIRSF004553">
    <property type="entry name" value="CHP00095"/>
    <property type="match status" value="1"/>
</dbReference>
<sequence length="184" mass="19091">MAGRAGGRRLKVPPRGTRPTSERVREALFNALDVAGELAGARVLDLFAGSGALGLEALSRGAADAVFVESDRRAVEVLRGNVAALGLGGTVRPGRAEAVLAGPPGEPFDLVLADPPYGLGEDALAGVLAALAGGGWLAEGALVVLERAMRDGEPPWPDGLRPLRVRRYGDTGLFWAEYCVTPRA</sequence>
<comment type="caution">
    <text evidence="4">The sequence shown here is derived from an EMBL/GenBank/DDBJ whole genome shotgun (WGS) entry which is preliminary data.</text>
</comment>
<dbReference type="EMBL" id="MASW01000002">
    <property type="protein sequence ID" value="PXY28318.1"/>
    <property type="molecule type" value="Genomic_DNA"/>
</dbReference>
<dbReference type="AlphaFoldDB" id="A0A2V4B4L9"/>
<name>A0A2V4B4L9_9PSEU</name>
<dbReference type="Pfam" id="PF03602">
    <property type="entry name" value="Cons_hypoth95"/>
    <property type="match status" value="1"/>
</dbReference>
<dbReference type="NCBIfam" id="TIGR00095">
    <property type="entry name" value="16S rRNA (guanine(966)-N(2))-methyltransferase RsmD"/>
    <property type="match status" value="1"/>
</dbReference>
<dbReference type="Gene3D" id="3.40.50.150">
    <property type="entry name" value="Vaccinia Virus protein VP39"/>
    <property type="match status" value="1"/>
</dbReference>
<dbReference type="GO" id="GO:0003676">
    <property type="term" value="F:nucleic acid binding"/>
    <property type="evidence" value="ECO:0007669"/>
    <property type="project" value="InterPro"/>
</dbReference>
<proteinExistence type="predicted"/>
<dbReference type="Proteomes" id="UP000249915">
    <property type="component" value="Unassembled WGS sequence"/>
</dbReference>
<dbReference type="InterPro" id="IPR002052">
    <property type="entry name" value="DNA_methylase_N6_adenine_CS"/>
</dbReference>
<feature type="compositionally biased region" description="Basic residues" evidence="3">
    <location>
        <begin position="1"/>
        <end position="12"/>
    </location>
</feature>
<dbReference type="PANTHER" id="PTHR43542:SF1">
    <property type="entry name" value="METHYLTRANSFERASE"/>
    <property type="match status" value="1"/>
</dbReference>
<dbReference type="PANTHER" id="PTHR43542">
    <property type="entry name" value="METHYLTRANSFERASE"/>
    <property type="match status" value="1"/>
</dbReference>
<dbReference type="InterPro" id="IPR004398">
    <property type="entry name" value="RNA_MeTrfase_RsmD"/>
</dbReference>
<evidence type="ECO:0000256" key="3">
    <source>
        <dbReference type="SAM" id="MobiDB-lite"/>
    </source>
</evidence>
<dbReference type="SUPFAM" id="SSF53335">
    <property type="entry name" value="S-adenosyl-L-methionine-dependent methyltransferases"/>
    <property type="match status" value="1"/>
</dbReference>
<evidence type="ECO:0000313" key="5">
    <source>
        <dbReference type="Proteomes" id="UP000249915"/>
    </source>
</evidence>
<dbReference type="PROSITE" id="PS00092">
    <property type="entry name" value="N6_MTASE"/>
    <property type="match status" value="1"/>
</dbReference>
<keyword evidence="2 4" id="KW-0808">Transferase</keyword>
<evidence type="ECO:0000313" key="4">
    <source>
        <dbReference type="EMBL" id="PXY28318.1"/>
    </source>
</evidence>
<evidence type="ECO:0000256" key="2">
    <source>
        <dbReference type="ARBA" id="ARBA00022679"/>
    </source>
</evidence>
<keyword evidence="1 4" id="KW-0489">Methyltransferase</keyword>
<keyword evidence="5" id="KW-1185">Reference proteome</keyword>
<reference evidence="4 5" key="1">
    <citation type="submission" date="2016-07" db="EMBL/GenBank/DDBJ databases">
        <title>Draft genome sequence of Prauserella muralis DSM 45305, isolated from a mould-covered wall in an indoor environment.</title>
        <authorList>
            <person name="Ruckert C."/>
            <person name="Albersmeier A."/>
            <person name="Jiang C.-L."/>
            <person name="Jiang Y."/>
            <person name="Kalinowski J."/>
            <person name="Schneider O."/>
            <person name="Winkler A."/>
            <person name="Zotchev S.B."/>
        </authorList>
    </citation>
    <scope>NUCLEOTIDE SEQUENCE [LARGE SCALE GENOMIC DNA]</scope>
    <source>
        <strain evidence="4 5">DSM 45305</strain>
    </source>
</reference>
<feature type="region of interest" description="Disordered" evidence="3">
    <location>
        <begin position="1"/>
        <end position="20"/>
    </location>
</feature>
<dbReference type="GO" id="GO:0008168">
    <property type="term" value="F:methyltransferase activity"/>
    <property type="evidence" value="ECO:0007669"/>
    <property type="project" value="UniProtKB-KW"/>
</dbReference>
<organism evidence="4 5">
    <name type="scientific">Prauserella muralis</name>
    <dbReference type="NCBI Taxonomy" id="588067"/>
    <lineage>
        <taxon>Bacteria</taxon>
        <taxon>Bacillati</taxon>
        <taxon>Actinomycetota</taxon>
        <taxon>Actinomycetes</taxon>
        <taxon>Pseudonocardiales</taxon>
        <taxon>Pseudonocardiaceae</taxon>
        <taxon>Prauserella</taxon>
    </lineage>
</organism>
<dbReference type="CDD" id="cd02440">
    <property type="entry name" value="AdoMet_MTases"/>
    <property type="match status" value="1"/>
</dbReference>
<dbReference type="InterPro" id="IPR029063">
    <property type="entry name" value="SAM-dependent_MTases_sf"/>
</dbReference>
<dbReference type="GO" id="GO:0031167">
    <property type="term" value="P:rRNA methylation"/>
    <property type="evidence" value="ECO:0007669"/>
    <property type="project" value="InterPro"/>
</dbReference>
<accession>A0A2V4B4L9</accession>
<dbReference type="OrthoDB" id="9803017at2"/>
<protein>
    <submittedName>
        <fullName evidence="4">16S rRNA (Guanine(966)-N(2))-methyltransferase RsmD</fullName>
    </submittedName>
</protein>